<evidence type="ECO:0000256" key="1">
    <source>
        <dbReference type="SAM" id="MobiDB-lite"/>
    </source>
</evidence>
<gene>
    <name evidence="2" type="ORF">PCOR1329_LOCUS24614</name>
</gene>
<dbReference type="Proteomes" id="UP001189429">
    <property type="component" value="Unassembled WGS sequence"/>
</dbReference>
<keyword evidence="3" id="KW-1185">Reference proteome</keyword>
<evidence type="ECO:0008006" key="4">
    <source>
        <dbReference type="Google" id="ProtNLM"/>
    </source>
</evidence>
<comment type="caution">
    <text evidence="2">The sequence shown here is derived from an EMBL/GenBank/DDBJ whole genome shotgun (WGS) entry which is preliminary data.</text>
</comment>
<feature type="compositionally biased region" description="Basic and acidic residues" evidence="1">
    <location>
        <begin position="115"/>
        <end position="137"/>
    </location>
</feature>
<feature type="region of interest" description="Disordered" evidence="1">
    <location>
        <begin position="518"/>
        <end position="551"/>
    </location>
</feature>
<feature type="region of interest" description="Disordered" evidence="1">
    <location>
        <begin position="112"/>
        <end position="168"/>
    </location>
</feature>
<feature type="non-terminal residue" evidence="2">
    <location>
        <position position="591"/>
    </location>
</feature>
<proteinExistence type="predicted"/>
<evidence type="ECO:0000313" key="3">
    <source>
        <dbReference type="Proteomes" id="UP001189429"/>
    </source>
</evidence>
<evidence type="ECO:0000313" key="2">
    <source>
        <dbReference type="EMBL" id="CAK0824125.1"/>
    </source>
</evidence>
<sequence>MGAVTGTVDASADAVRVLGDAAASTLGASCRLTGALVRGLGSGVSQLGETSVVESGPLAGPSRVVGGVYRLLGATLTGVGNATVLVGGVVESVAGEASKVVEDTARVLGEPSRWAADRLRGEPSRPRRQGQRKEGRARGASPGHSATPQGQSQRRLHHRRSPGQSMAGVLGAPAVRAVSVSVPLATAILLSWALGRAAREPSEAAQAQDPAQGWPRARLQHRAGRWAMRSLIVVAVLLVLRVDDRALQRQLGWDGAARRLSTDEVESARWLNAGLAAVWSPLSATLMEGSPEGLFHGPAVAAFVNSTNTSVGGSGLGAELAMYAAWSLHGSGEVLNVAVERSAFGDSPPVLDAIRAPSDRTARLLADALDEAYQNLSVEGPRSQTARTVLLEADVTWVADAGFEMVVSTGASSASRTDVLPSLRIRLADVVLGPAPVAILVEAAPRGYPYVGFVALTFVEPPPVDFSISPVGRIAGTVTPLLRESLLSSINGLWPLADKEDVFVYNLGEYLYPESRGAAAASAEPPPGEESQGTKGAWAPPAGGGPGCRGRVGRRAVASRMVAARRVPAFGRRSSLEWTRSEPAWTPRKAA</sequence>
<dbReference type="EMBL" id="CAUYUJ010008498">
    <property type="protein sequence ID" value="CAK0824125.1"/>
    <property type="molecule type" value="Genomic_DNA"/>
</dbReference>
<organism evidence="2 3">
    <name type="scientific">Prorocentrum cordatum</name>
    <dbReference type="NCBI Taxonomy" id="2364126"/>
    <lineage>
        <taxon>Eukaryota</taxon>
        <taxon>Sar</taxon>
        <taxon>Alveolata</taxon>
        <taxon>Dinophyceae</taxon>
        <taxon>Prorocentrales</taxon>
        <taxon>Prorocentraceae</taxon>
        <taxon>Prorocentrum</taxon>
    </lineage>
</organism>
<feature type="compositionally biased region" description="Polar residues" evidence="1">
    <location>
        <begin position="144"/>
        <end position="153"/>
    </location>
</feature>
<reference evidence="2" key="1">
    <citation type="submission" date="2023-10" db="EMBL/GenBank/DDBJ databases">
        <authorList>
            <person name="Chen Y."/>
            <person name="Shah S."/>
            <person name="Dougan E. K."/>
            <person name="Thang M."/>
            <person name="Chan C."/>
        </authorList>
    </citation>
    <scope>NUCLEOTIDE SEQUENCE [LARGE SCALE GENOMIC DNA]</scope>
</reference>
<name>A0ABN9S1H7_9DINO</name>
<protein>
    <recommendedName>
        <fullName evidence="4">MacB-like periplasmic core domain-containing protein</fullName>
    </recommendedName>
</protein>
<accession>A0ABN9S1H7</accession>